<dbReference type="PANTHER" id="PTHR42748">
    <property type="entry name" value="NITROGEN METABOLITE REPRESSION PROTEIN NMRA FAMILY MEMBER"/>
    <property type="match status" value="1"/>
</dbReference>
<dbReference type="InterPro" id="IPR036291">
    <property type="entry name" value="NAD(P)-bd_dom_sf"/>
</dbReference>
<proteinExistence type="predicted"/>
<dbReference type="PANTHER" id="PTHR42748:SF7">
    <property type="entry name" value="NMRA LIKE REDOX SENSOR 1-RELATED"/>
    <property type="match status" value="1"/>
</dbReference>
<dbReference type="Gene3D" id="3.40.50.720">
    <property type="entry name" value="NAD(P)-binding Rossmann-like Domain"/>
    <property type="match status" value="1"/>
</dbReference>
<evidence type="ECO:0000313" key="4">
    <source>
        <dbReference type="Proteomes" id="UP001295740"/>
    </source>
</evidence>
<sequence>MSTASRSILITSASGNIGQKLIPLLLSTLSTASFTLVLPTRDAARLRSKLALPDALSARPNLVIAEGDTANVPWLESLLREHAVDTVLSNFAHVEELILTLNLWSACEAVGIKHLIYISACMDTSLEAVRAGTLRNVLAAHVACKFPAEQRLMYGSPPFSWTILGPTLFFQSDQMFKEALLKDGLYNFPMGRKGSSRVDTADIALGALRAIEDGGKSWGGKKIMIGSREAYKAERVAKLWGDALGRDVTAMGARSEDLKMLEDALIPHAGGAWARDLVLMARQFDMDGFGMTDEQYQEQVRFLGKEASSYEDFVRKTAKAWKAEA</sequence>
<organism evidence="3 4">
    <name type="scientific">Anthostomella pinea</name>
    <dbReference type="NCBI Taxonomy" id="933095"/>
    <lineage>
        <taxon>Eukaryota</taxon>
        <taxon>Fungi</taxon>
        <taxon>Dikarya</taxon>
        <taxon>Ascomycota</taxon>
        <taxon>Pezizomycotina</taxon>
        <taxon>Sordariomycetes</taxon>
        <taxon>Xylariomycetidae</taxon>
        <taxon>Xylariales</taxon>
        <taxon>Xylariaceae</taxon>
        <taxon>Anthostomella</taxon>
    </lineage>
</organism>
<dbReference type="Proteomes" id="UP001295740">
    <property type="component" value="Unassembled WGS sequence"/>
</dbReference>
<dbReference type="SUPFAM" id="SSF51735">
    <property type="entry name" value="NAD(P)-binding Rossmann-fold domains"/>
    <property type="match status" value="1"/>
</dbReference>
<feature type="domain" description="NAD(P)-binding" evidence="2">
    <location>
        <begin position="13"/>
        <end position="208"/>
    </location>
</feature>
<dbReference type="AlphaFoldDB" id="A0AAI8YQ41"/>
<evidence type="ECO:0000259" key="2">
    <source>
        <dbReference type="Pfam" id="PF13460"/>
    </source>
</evidence>
<dbReference type="EMBL" id="CAUWAG010000020">
    <property type="protein sequence ID" value="CAJ2512965.1"/>
    <property type="molecule type" value="Genomic_DNA"/>
</dbReference>
<comment type="caution">
    <text evidence="3">The sequence shown here is derived from an EMBL/GenBank/DDBJ whole genome shotgun (WGS) entry which is preliminary data.</text>
</comment>
<evidence type="ECO:0000313" key="3">
    <source>
        <dbReference type="EMBL" id="CAJ2512965.1"/>
    </source>
</evidence>
<dbReference type="GO" id="GO:0005634">
    <property type="term" value="C:nucleus"/>
    <property type="evidence" value="ECO:0007669"/>
    <property type="project" value="TreeGrafter"/>
</dbReference>
<gene>
    <name evidence="3" type="ORF">KHLLAP_LOCUS13433</name>
</gene>
<accession>A0AAI8YQ41</accession>
<dbReference type="Pfam" id="PF13460">
    <property type="entry name" value="NAD_binding_10"/>
    <property type="match status" value="1"/>
</dbReference>
<keyword evidence="4" id="KW-1185">Reference proteome</keyword>
<evidence type="ECO:0000256" key="1">
    <source>
        <dbReference type="ARBA" id="ARBA00022857"/>
    </source>
</evidence>
<dbReference type="InterPro" id="IPR051164">
    <property type="entry name" value="NmrA-like_oxidored"/>
</dbReference>
<dbReference type="InterPro" id="IPR016040">
    <property type="entry name" value="NAD(P)-bd_dom"/>
</dbReference>
<keyword evidence="1" id="KW-0521">NADP</keyword>
<reference evidence="3" key="1">
    <citation type="submission" date="2023-10" db="EMBL/GenBank/DDBJ databases">
        <authorList>
            <person name="Hackl T."/>
        </authorList>
    </citation>
    <scope>NUCLEOTIDE SEQUENCE</scope>
</reference>
<protein>
    <submittedName>
        <fullName evidence="3">Uu.00g010840.m01.CDS01</fullName>
    </submittedName>
</protein>
<name>A0AAI8YQ41_9PEZI</name>